<comment type="caution">
    <text evidence="13">The sequence shown here is derived from an EMBL/GenBank/DDBJ whole genome shotgun (WGS) entry which is preliminary data.</text>
</comment>
<dbReference type="RefSeq" id="WP_200353687.1">
    <property type="nucleotide sequence ID" value="NZ_JAENIL010000002.1"/>
</dbReference>
<accession>A0A934RQ61</accession>
<feature type="chain" id="PRO_5038080982" evidence="12">
    <location>
        <begin position="25"/>
        <end position="814"/>
    </location>
</feature>
<evidence type="ECO:0000256" key="11">
    <source>
        <dbReference type="SAM" id="Phobius"/>
    </source>
</evidence>
<dbReference type="InterPro" id="IPR038377">
    <property type="entry name" value="Na/Glc_symporter_sf"/>
</dbReference>
<dbReference type="Proteomes" id="UP000617628">
    <property type="component" value="Unassembled WGS sequence"/>
</dbReference>
<evidence type="ECO:0000256" key="1">
    <source>
        <dbReference type="ARBA" id="ARBA00004651"/>
    </source>
</evidence>
<feature type="transmembrane region" description="Helical" evidence="11">
    <location>
        <begin position="716"/>
        <end position="737"/>
    </location>
</feature>
<dbReference type="CDD" id="cd11495">
    <property type="entry name" value="SLC5sbd_NIS-like_u3"/>
    <property type="match status" value="1"/>
</dbReference>
<evidence type="ECO:0000313" key="13">
    <source>
        <dbReference type="EMBL" id="MBK1875470.1"/>
    </source>
</evidence>
<comment type="similarity">
    <text evidence="2">Belongs to the sodium:solute symporter (SSF) (TC 2.A.21) family.</text>
</comment>
<keyword evidence="6 11" id="KW-1133">Transmembrane helix</keyword>
<name>A0A934RQ61_9BACT</name>
<evidence type="ECO:0000256" key="6">
    <source>
        <dbReference type="ARBA" id="ARBA00022989"/>
    </source>
</evidence>
<feature type="transmembrane region" description="Helical" evidence="11">
    <location>
        <begin position="318"/>
        <end position="338"/>
    </location>
</feature>
<organism evidence="13 14">
    <name type="scientific">Pelagicoccus mobilis</name>
    <dbReference type="NCBI Taxonomy" id="415221"/>
    <lineage>
        <taxon>Bacteria</taxon>
        <taxon>Pseudomonadati</taxon>
        <taxon>Verrucomicrobiota</taxon>
        <taxon>Opitutia</taxon>
        <taxon>Puniceicoccales</taxon>
        <taxon>Pelagicoccaceae</taxon>
        <taxon>Pelagicoccus</taxon>
    </lineage>
</organism>
<evidence type="ECO:0000313" key="14">
    <source>
        <dbReference type="Proteomes" id="UP000617628"/>
    </source>
</evidence>
<feature type="transmembrane region" description="Helical" evidence="11">
    <location>
        <begin position="585"/>
        <end position="610"/>
    </location>
</feature>
<keyword evidence="5 11" id="KW-0812">Transmembrane</keyword>
<evidence type="ECO:0000256" key="10">
    <source>
        <dbReference type="ARBA" id="ARBA00023201"/>
    </source>
</evidence>
<protein>
    <submittedName>
        <fullName evidence="13">Sodium/solute symporter</fullName>
    </submittedName>
</protein>
<dbReference type="InterPro" id="IPR001734">
    <property type="entry name" value="Na/solute_symporter"/>
</dbReference>
<feature type="signal peptide" evidence="12">
    <location>
        <begin position="1"/>
        <end position="24"/>
    </location>
</feature>
<dbReference type="Gene3D" id="1.20.1730.10">
    <property type="entry name" value="Sodium/glucose cotransporter"/>
    <property type="match status" value="1"/>
</dbReference>
<evidence type="ECO:0000256" key="8">
    <source>
        <dbReference type="ARBA" id="ARBA00023065"/>
    </source>
</evidence>
<dbReference type="InterPro" id="IPR015915">
    <property type="entry name" value="Kelch-typ_b-propeller"/>
</dbReference>
<dbReference type="EMBL" id="JAENIL010000002">
    <property type="protein sequence ID" value="MBK1875470.1"/>
    <property type="molecule type" value="Genomic_DNA"/>
</dbReference>
<feature type="transmembrane region" description="Helical" evidence="11">
    <location>
        <begin position="642"/>
        <end position="666"/>
    </location>
</feature>
<dbReference type="AlphaFoldDB" id="A0A934RQ61"/>
<dbReference type="NCBIfam" id="TIGR00813">
    <property type="entry name" value="sss"/>
    <property type="match status" value="1"/>
</dbReference>
<comment type="subcellular location">
    <subcellularLocation>
        <location evidence="1">Cell membrane</location>
        <topology evidence="1">Multi-pass membrane protein</topology>
    </subcellularLocation>
</comment>
<dbReference type="GO" id="GO:0005886">
    <property type="term" value="C:plasma membrane"/>
    <property type="evidence" value="ECO:0007669"/>
    <property type="project" value="UniProtKB-SubCell"/>
</dbReference>
<dbReference type="InterPro" id="IPR051163">
    <property type="entry name" value="Sodium:Solute_Symporter_SSF"/>
</dbReference>
<dbReference type="PANTHER" id="PTHR42985:SF40">
    <property type="entry name" value="LD47995P-RELATED"/>
    <property type="match status" value="1"/>
</dbReference>
<gene>
    <name evidence="13" type="ORF">JIN87_01255</name>
</gene>
<evidence type="ECO:0000256" key="4">
    <source>
        <dbReference type="ARBA" id="ARBA00022475"/>
    </source>
</evidence>
<evidence type="ECO:0000256" key="2">
    <source>
        <dbReference type="ARBA" id="ARBA00006434"/>
    </source>
</evidence>
<feature type="transmembrane region" description="Helical" evidence="11">
    <location>
        <begin position="385"/>
        <end position="409"/>
    </location>
</feature>
<reference evidence="13" key="1">
    <citation type="submission" date="2021-01" db="EMBL/GenBank/DDBJ databases">
        <title>Modified the classification status of verrucomicrobia.</title>
        <authorList>
            <person name="Feng X."/>
        </authorList>
    </citation>
    <scope>NUCLEOTIDE SEQUENCE</scope>
    <source>
        <strain evidence="13">KCTC 13126</strain>
    </source>
</reference>
<dbReference type="SUPFAM" id="SSF117281">
    <property type="entry name" value="Kelch motif"/>
    <property type="match status" value="1"/>
</dbReference>
<sequence length="814" mass="87378">MLPFRLLVLLTLLATPFFGPSTYAEQTQGLTFSSLPEAPLSLEGSFKGRLGDTVILAGGLAKNGASNTKVFALFKDAEEWREIGTLEHPWHNGASVVDGNKLLLIGGETNGKATAKTMSLSLAGQDGIKTKRLPDLPTALTNPAATVKGGTLYVAGGTTDGTHQGSTNSFISLELSDPNAAWVERTSWTSPARHSAFLINSVDTISLIGGIGSDGSPTTDSPVFHPVKGWRTNDSTSPQGRILDAAKLGDSHAIALINDGTQTALNLYHMIGDTWISSTEAQPPLSNRSQLISSGESFLIIDENAALEVELPAPDTNYGWYDHTSVALYFIALVYIGFYFTKKGKSSEEYFRGGHRIPWWATGMSLFATGASALSLMAMPAKSYAGNWAFFAISLYFLIALPIAMYLLAPLIRKLNYGTAFEYLEDRFGLSVRMLGSTIFALGQILGRMGTILLFPAAALDAIAGIPMELSVPVMGIVTIAYTYMGGLSAVIWTDTIQGFVMIASVLGCLILAWTKIDMPTTEIWTTLQDQSKLHVFDWGASLSTENVTTVFIGVIALTLLYIGDQNFVQRVQCTRNLREAKKAIATQLGVAIPINFLLFALGTALFIFYKAQPAELSPTIKTDGIFPFFAAQQLPPGVSGFVIAALLAATMSTISSSLCSVSNLIVDDYYKRFSKKATDAKAVRVGRWAILLIGVFGVSSAFYLNSFETPSLWDLFLRVASIISATTIGIYTLGLLTQKANEIGVLAGIAAGMIATYFVAQDEAIIFWLYPVYGSLVTMAVGYAVSLATGGNRKDIEGLTLATLKNRKGGLDD</sequence>
<feature type="transmembrane region" description="Helical" evidence="11">
    <location>
        <begin position="547"/>
        <end position="564"/>
    </location>
</feature>
<dbReference type="Gene3D" id="2.120.10.80">
    <property type="entry name" value="Kelch-type beta propeller"/>
    <property type="match status" value="1"/>
</dbReference>
<keyword evidence="12" id="KW-0732">Signal</keyword>
<evidence type="ECO:0000256" key="5">
    <source>
        <dbReference type="ARBA" id="ARBA00022692"/>
    </source>
</evidence>
<keyword evidence="3" id="KW-0813">Transport</keyword>
<keyword evidence="4" id="KW-1003">Cell membrane</keyword>
<keyword evidence="10" id="KW-0739">Sodium transport</keyword>
<evidence type="ECO:0000256" key="7">
    <source>
        <dbReference type="ARBA" id="ARBA00023053"/>
    </source>
</evidence>
<feature type="transmembrane region" description="Helical" evidence="11">
    <location>
        <begin position="359"/>
        <end position="379"/>
    </location>
</feature>
<dbReference type="Pfam" id="PF00474">
    <property type="entry name" value="SSF"/>
    <property type="match status" value="1"/>
</dbReference>
<feature type="transmembrane region" description="Helical" evidence="11">
    <location>
        <begin position="686"/>
        <end position="704"/>
    </location>
</feature>
<feature type="transmembrane region" description="Helical" evidence="11">
    <location>
        <begin position="430"/>
        <end position="458"/>
    </location>
</feature>
<keyword evidence="14" id="KW-1185">Reference proteome</keyword>
<evidence type="ECO:0000256" key="12">
    <source>
        <dbReference type="SAM" id="SignalP"/>
    </source>
</evidence>
<keyword evidence="7" id="KW-0915">Sodium</keyword>
<dbReference type="GO" id="GO:0006814">
    <property type="term" value="P:sodium ion transport"/>
    <property type="evidence" value="ECO:0007669"/>
    <property type="project" value="UniProtKB-KW"/>
</dbReference>
<feature type="transmembrane region" description="Helical" evidence="11">
    <location>
        <begin position="470"/>
        <end position="493"/>
    </location>
</feature>
<dbReference type="GO" id="GO:0015293">
    <property type="term" value="F:symporter activity"/>
    <property type="evidence" value="ECO:0007669"/>
    <property type="project" value="TreeGrafter"/>
</dbReference>
<evidence type="ECO:0000256" key="3">
    <source>
        <dbReference type="ARBA" id="ARBA00022448"/>
    </source>
</evidence>
<evidence type="ECO:0000256" key="9">
    <source>
        <dbReference type="ARBA" id="ARBA00023136"/>
    </source>
</evidence>
<keyword evidence="8" id="KW-0406">Ion transport</keyword>
<feature type="transmembrane region" description="Helical" evidence="11">
    <location>
        <begin position="767"/>
        <end position="786"/>
    </location>
</feature>
<proteinExistence type="inferred from homology"/>
<dbReference type="PANTHER" id="PTHR42985">
    <property type="entry name" value="SODIUM-COUPLED MONOCARBOXYLATE TRANSPORTER"/>
    <property type="match status" value="1"/>
</dbReference>
<feature type="transmembrane region" description="Helical" evidence="11">
    <location>
        <begin position="744"/>
        <end position="761"/>
    </location>
</feature>
<feature type="transmembrane region" description="Helical" evidence="11">
    <location>
        <begin position="500"/>
        <end position="517"/>
    </location>
</feature>
<dbReference type="PROSITE" id="PS50283">
    <property type="entry name" value="NA_SOLUT_SYMP_3"/>
    <property type="match status" value="1"/>
</dbReference>
<keyword evidence="9 11" id="KW-0472">Membrane</keyword>